<keyword evidence="6" id="KW-1185">Reference proteome</keyword>
<dbReference type="Gene3D" id="3.90.25.10">
    <property type="entry name" value="UDP-galactose 4-epimerase, domain 1"/>
    <property type="match status" value="1"/>
</dbReference>
<dbReference type="Pfam" id="PF05368">
    <property type="entry name" value="NmrA"/>
    <property type="match status" value="1"/>
</dbReference>
<keyword evidence="3" id="KW-0560">Oxidoreductase</keyword>
<dbReference type="SUPFAM" id="SSF51735">
    <property type="entry name" value="NAD(P)-binding Rossmann-fold domains"/>
    <property type="match status" value="1"/>
</dbReference>
<evidence type="ECO:0000256" key="1">
    <source>
        <dbReference type="ARBA" id="ARBA00005725"/>
    </source>
</evidence>
<evidence type="ECO:0000313" key="6">
    <source>
        <dbReference type="Proteomes" id="UP001055172"/>
    </source>
</evidence>
<feature type="domain" description="NmrA-like" evidence="4">
    <location>
        <begin position="2"/>
        <end position="240"/>
    </location>
</feature>
<dbReference type="InterPro" id="IPR036291">
    <property type="entry name" value="NAD(P)-bd_dom_sf"/>
</dbReference>
<evidence type="ECO:0000256" key="3">
    <source>
        <dbReference type="ARBA" id="ARBA00023002"/>
    </source>
</evidence>
<gene>
    <name evidence="5" type="ORF">ColLi_09112</name>
</gene>
<dbReference type="InterPro" id="IPR008030">
    <property type="entry name" value="NmrA-like"/>
</dbReference>
<dbReference type="GO" id="GO:0016491">
    <property type="term" value="F:oxidoreductase activity"/>
    <property type="evidence" value="ECO:0007669"/>
    <property type="project" value="UniProtKB-KW"/>
</dbReference>
<proteinExistence type="inferred from homology"/>
<comment type="similarity">
    <text evidence="1">Belongs to the NmrA-type oxidoreductase family. Isoflavone reductase subfamily.</text>
</comment>
<dbReference type="InterPro" id="IPR051609">
    <property type="entry name" value="NmrA/Isoflavone_reductase-like"/>
</dbReference>
<dbReference type="Gene3D" id="3.40.50.720">
    <property type="entry name" value="NAD(P)-binding Rossmann-like Domain"/>
    <property type="match status" value="1"/>
</dbReference>
<dbReference type="PANTHER" id="PTHR47706">
    <property type="entry name" value="NMRA-LIKE FAMILY PROTEIN"/>
    <property type="match status" value="1"/>
</dbReference>
<evidence type="ECO:0000313" key="5">
    <source>
        <dbReference type="EMBL" id="GJC86274.1"/>
    </source>
</evidence>
<evidence type="ECO:0000259" key="4">
    <source>
        <dbReference type="Pfam" id="PF05368"/>
    </source>
</evidence>
<dbReference type="Proteomes" id="UP001055172">
    <property type="component" value="Unassembled WGS sequence"/>
</dbReference>
<dbReference type="AlphaFoldDB" id="A0AA37LVG4"/>
<protein>
    <submittedName>
        <fullName evidence="5">Isoflavone reductase-like protein</fullName>
    </submittedName>
</protein>
<sequence length="304" mass="33106">MKVFIVGGSGMTGRSIIDGLLESSTAFEIIALSRPSSLNSAKNQALRNAGVSVVSAECSGSEAALVQTLQGADVVISAVSAYALKDQIPLATAAKKAGVKRFVPCSFATVTPPRGVMKLAEIKDDVLAHVKSLYLPYTTIDVGWWQELAPPRVPSGRLDDTLVYPPTEIIGNGNVPSALTHRGDTDKFVARIITDDRTLNKQVFAYGSILTQHEIWNMVEKVSGEKLERNYVSREEIDRRVAEARKVLAADPDDMGKVMATIGPEYYLSWGIRGYNTPEYAKYLGYLNAGIFIRIPSLKHSRTS</sequence>
<dbReference type="PANTHER" id="PTHR47706:SF4">
    <property type="entry name" value="NMRA-LIKE DOMAIN-CONTAINING PROTEIN"/>
    <property type="match status" value="1"/>
</dbReference>
<evidence type="ECO:0000256" key="2">
    <source>
        <dbReference type="ARBA" id="ARBA00022857"/>
    </source>
</evidence>
<reference evidence="5 6" key="1">
    <citation type="submission" date="2021-07" db="EMBL/GenBank/DDBJ databases">
        <title>Genome data of Colletotrichum spaethianum.</title>
        <authorList>
            <person name="Utami Y.D."/>
            <person name="Hiruma K."/>
        </authorList>
    </citation>
    <scope>NUCLEOTIDE SEQUENCE [LARGE SCALE GENOMIC DNA]</scope>
    <source>
        <strain evidence="5 6">MAFF 242679</strain>
    </source>
</reference>
<organism evidence="5 6">
    <name type="scientific">Colletotrichum liriopes</name>
    <dbReference type="NCBI Taxonomy" id="708192"/>
    <lineage>
        <taxon>Eukaryota</taxon>
        <taxon>Fungi</taxon>
        <taxon>Dikarya</taxon>
        <taxon>Ascomycota</taxon>
        <taxon>Pezizomycotina</taxon>
        <taxon>Sordariomycetes</taxon>
        <taxon>Hypocreomycetidae</taxon>
        <taxon>Glomerellales</taxon>
        <taxon>Glomerellaceae</taxon>
        <taxon>Colletotrichum</taxon>
        <taxon>Colletotrichum spaethianum species complex</taxon>
    </lineage>
</organism>
<name>A0AA37LVG4_9PEZI</name>
<accession>A0AA37LVG4</accession>
<comment type="caution">
    <text evidence="5">The sequence shown here is derived from an EMBL/GenBank/DDBJ whole genome shotgun (WGS) entry which is preliminary data.</text>
</comment>
<keyword evidence="2" id="KW-0521">NADP</keyword>
<dbReference type="EMBL" id="BPPX01000021">
    <property type="protein sequence ID" value="GJC86274.1"/>
    <property type="molecule type" value="Genomic_DNA"/>
</dbReference>